<dbReference type="InterPro" id="IPR016047">
    <property type="entry name" value="M23ase_b-sheet_dom"/>
</dbReference>
<organism evidence="2 3">
    <name type="scientific">Arthrobacter sulfonylureivorans</name>
    <dbReference type="NCBI Taxonomy" id="2486855"/>
    <lineage>
        <taxon>Bacteria</taxon>
        <taxon>Bacillati</taxon>
        <taxon>Actinomycetota</taxon>
        <taxon>Actinomycetes</taxon>
        <taxon>Micrococcales</taxon>
        <taxon>Micrococcaceae</taxon>
        <taxon>Arthrobacter</taxon>
    </lineage>
</organism>
<accession>A0ABY3WBV9</accession>
<dbReference type="Proteomes" id="UP000829069">
    <property type="component" value="Chromosome"/>
</dbReference>
<keyword evidence="3" id="KW-1185">Reference proteome</keyword>
<sequence>MRTNDDGEFVSGDKTKNESYLGYGQEIHAVADGTISSTLDTLEANTPGVLPASDPELRKQITVETVDGNHIVQDLGGGVWAMYAHLQKGSLLVKPGDQVKAGQVIAKLGNTGNSNAAHLHFQLMNDPSLIGADAVPYVLDNFSYAGFLNPELMLAADDYITGKFFADHLATVQPRTDELPMSGNIINFPG</sequence>
<proteinExistence type="predicted"/>
<name>A0ABY3WBV9_9MICC</name>
<reference evidence="2 3" key="1">
    <citation type="submission" date="2022-03" db="EMBL/GenBank/DDBJ databases">
        <title>Isotopic signatures of nitrous oxide derived from detoxification processes.</title>
        <authorList>
            <person name="Behrendt U."/>
            <person name="Buchen C."/>
            <person name="Well R."/>
            <person name="Ulrich A."/>
            <person name="Rohe L."/>
            <person name="Kolb S."/>
            <person name="Schloter M."/>
            <person name="Horn M.A."/>
            <person name="Augustin J."/>
        </authorList>
    </citation>
    <scope>NUCLEOTIDE SEQUENCE [LARGE SCALE GENOMIC DNA]</scope>
    <source>
        <strain evidence="2 3">S4-C24</strain>
    </source>
</reference>
<dbReference type="SUPFAM" id="SSF51261">
    <property type="entry name" value="Duplicated hybrid motif"/>
    <property type="match status" value="1"/>
</dbReference>
<feature type="domain" description="M23ase beta-sheet core" evidence="1">
    <location>
        <begin position="24"/>
        <end position="126"/>
    </location>
</feature>
<dbReference type="InterPro" id="IPR011055">
    <property type="entry name" value="Dup_hybrid_motif"/>
</dbReference>
<evidence type="ECO:0000313" key="2">
    <source>
        <dbReference type="EMBL" id="UNK47496.1"/>
    </source>
</evidence>
<dbReference type="EMBL" id="CP093326">
    <property type="protein sequence ID" value="UNK47496.1"/>
    <property type="molecule type" value="Genomic_DNA"/>
</dbReference>
<evidence type="ECO:0000313" key="3">
    <source>
        <dbReference type="Proteomes" id="UP000829069"/>
    </source>
</evidence>
<dbReference type="PANTHER" id="PTHR21666">
    <property type="entry name" value="PEPTIDASE-RELATED"/>
    <property type="match status" value="1"/>
</dbReference>
<protein>
    <submittedName>
        <fullName evidence="2">M23 family metallopeptidase</fullName>
    </submittedName>
</protein>
<dbReference type="Gene3D" id="2.70.70.10">
    <property type="entry name" value="Glucose Permease (Domain IIA)"/>
    <property type="match status" value="1"/>
</dbReference>
<dbReference type="InterPro" id="IPR050570">
    <property type="entry name" value="Cell_wall_metabolism_enzyme"/>
</dbReference>
<dbReference type="Pfam" id="PF01551">
    <property type="entry name" value="Peptidase_M23"/>
    <property type="match status" value="1"/>
</dbReference>
<gene>
    <name evidence="2" type="ORF">MNQ99_01525</name>
</gene>
<dbReference type="PANTHER" id="PTHR21666:SF270">
    <property type="entry name" value="MUREIN HYDROLASE ACTIVATOR ENVC"/>
    <property type="match status" value="1"/>
</dbReference>
<evidence type="ECO:0000259" key="1">
    <source>
        <dbReference type="Pfam" id="PF01551"/>
    </source>
</evidence>
<dbReference type="CDD" id="cd12797">
    <property type="entry name" value="M23_peptidase"/>
    <property type="match status" value="1"/>
</dbReference>